<organism evidence="5 6">
    <name type="scientific">Marinomonas fungiae</name>
    <dbReference type="NCBI Taxonomy" id="1137284"/>
    <lineage>
        <taxon>Bacteria</taxon>
        <taxon>Pseudomonadati</taxon>
        <taxon>Pseudomonadota</taxon>
        <taxon>Gammaproteobacteria</taxon>
        <taxon>Oceanospirillales</taxon>
        <taxon>Oceanospirillaceae</taxon>
        <taxon>Marinomonas</taxon>
    </lineage>
</organism>
<dbReference type="PANTHER" id="PTHR32347">
    <property type="entry name" value="EFFLUX SYSTEM COMPONENT YKNX-RELATED"/>
    <property type="match status" value="1"/>
</dbReference>
<sequence>MSSQKTQSGPNLHSLLNLQQEVLSVTQREELYFKIVNDSLKLVQYDQAVLFTHNRLGKPIIRAISGLVTPVENTPFSQWLTRINQQFSEHAPTSSMINADQVTANEQASWAEWWLAYSAVVPLKFNQQTVGTLYLNREEPFSSHELKSLDLIASHYAYAVHTLQSRIRQTKPLSAYRKQWLIAAVFSIGLLCLPIQLRVSVPAQVMSQQEQVVASPLDGVIAEIVIEPNSYVQQGDLLFRLDDSVLRNEYNVALQNLAVTQVEARTVEQRAFRDSQSKADLAQMKAKIEEKQAEIQLLSEQLARTDVHANFDGFAIFNDKNDWLGIPVKTGERVMTLAASEPLGIRGWIPVQDAVALENGSQVTLYLTSRPESSFAGELTSQSFQTSLSPNGLASYQFEANLVEQSPLTIGASGTAILYGEQVSLAYFIFRRPLGFIRQWLGI</sequence>
<dbReference type="STRING" id="1137284.GCA_001418205_00160"/>
<dbReference type="Gene3D" id="2.40.50.100">
    <property type="match status" value="1"/>
</dbReference>
<evidence type="ECO:0000256" key="3">
    <source>
        <dbReference type="SAM" id="Coils"/>
    </source>
</evidence>
<dbReference type="Gene3D" id="2.40.30.170">
    <property type="match status" value="1"/>
</dbReference>
<evidence type="ECO:0000256" key="2">
    <source>
        <dbReference type="ARBA" id="ARBA00023054"/>
    </source>
</evidence>
<keyword evidence="6" id="KW-1185">Reference proteome</keyword>
<dbReference type="GO" id="GO:0030313">
    <property type="term" value="C:cell envelope"/>
    <property type="evidence" value="ECO:0007669"/>
    <property type="project" value="UniProtKB-SubCell"/>
</dbReference>
<dbReference type="EMBL" id="CYHG01000001">
    <property type="protein sequence ID" value="CUB02328.1"/>
    <property type="molecule type" value="Genomic_DNA"/>
</dbReference>
<dbReference type="AlphaFoldDB" id="A0A0K6IGX9"/>
<dbReference type="Proteomes" id="UP000182769">
    <property type="component" value="Unassembled WGS sequence"/>
</dbReference>
<dbReference type="InterPro" id="IPR029016">
    <property type="entry name" value="GAF-like_dom_sf"/>
</dbReference>
<evidence type="ECO:0000259" key="4">
    <source>
        <dbReference type="Pfam" id="PF01590"/>
    </source>
</evidence>
<dbReference type="Gene3D" id="1.10.287.470">
    <property type="entry name" value="Helix hairpin bin"/>
    <property type="match status" value="1"/>
</dbReference>
<dbReference type="RefSeq" id="WP_055461304.1">
    <property type="nucleotide sequence ID" value="NZ_CYHG01000001.1"/>
</dbReference>
<evidence type="ECO:0000256" key="1">
    <source>
        <dbReference type="ARBA" id="ARBA00004196"/>
    </source>
</evidence>
<feature type="coiled-coil region" evidence="3">
    <location>
        <begin position="281"/>
        <end position="308"/>
    </location>
</feature>
<dbReference type="Pfam" id="PF01590">
    <property type="entry name" value="GAF"/>
    <property type="match status" value="1"/>
</dbReference>
<comment type="subcellular location">
    <subcellularLocation>
        <location evidence="1">Cell envelope</location>
    </subcellularLocation>
</comment>
<dbReference type="InterPro" id="IPR050465">
    <property type="entry name" value="UPF0194_transport"/>
</dbReference>
<dbReference type="InterPro" id="IPR003018">
    <property type="entry name" value="GAF"/>
</dbReference>
<name>A0A0K6IGX9_9GAMM</name>
<dbReference type="OrthoDB" id="9763546at2"/>
<evidence type="ECO:0000313" key="5">
    <source>
        <dbReference type="EMBL" id="CUB02328.1"/>
    </source>
</evidence>
<proteinExistence type="predicted"/>
<evidence type="ECO:0000313" key="6">
    <source>
        <dbReference type="Proteomes" id="UP000182769"/>
    </source>
</evidence>
<dbReference type="PANTHER" id="PTHR32347:SF23">
    <property type="entry name" value="BLL5650 PROTEIN"/>
    <property type="match status" value="1"/>
</dbReference>
<dbReference type="Gene3D" id="3.30.450.40">
    <property type="match status" value="1"/>
</dbReference>
<dbReference type="SUPFAM" id="SSF55781">
    <property type="entry name" value="GAF domain-like"/>
    <property type="match status" value="1"/>
</dbReference>
<feature type="domain" description="GAF" evidence="4">
    <location>
        <begin position="28"/>
        <end position="159"/>
    </location>
</feature>
<reference evidence="6" key="1">
    <citation type="submission" date="2015-08" db="EMBL/GenBank/DDBJ databases">
        <authorList>
            <person name="Varghese N."/>
        </authorList>
    </citation>
    <scope>NUCLEOTIDE SEQUENCE [LARGE SCALE GENOMIC DNA]</scope>
    <source>
        <strain evidence="6">JCM 18476</strain>
    </source>
</reference>
<keyword evidence="2 3" id="KW-0175">Coiled coil</keyword>
<accession>A0A0K6IGX9</accession>
<gene>
    <name evidence="5" type="ORF">Ga0061065_101161</name>
</gene>
<dbReference type="SUPFAM" id="SSF111369">
    <property type="entry name" value="HlyD-like secretion proteins"/>
    <property type="match status" value="1"/>
</dbReference>
<protein>
    <submittedName>
        <fullName evidence="5">Biotin-lipoyl like/HlyD family secretion protein</fullName>
    </submittedName>
</protein>